<sequence length="109" mass="12059">MLPNPNAKNFTESLRSARKAANMTQKELSLAAGFFEGMVGLYERRVHVPEPDSWLKLNKILFPHSELVAPSAEVIDDFEDAVSLTGATVEEILEELKRRGFAKVTLGTA</sequence>
<dbReference type="PROSITE" id="PS50943">
    <property type="entry name" value="HTH_CROC1"/>
    <property type="match status" value="1"/>
</dbReference>
<dbReference type="SUPFAM" id="SSF47413">
    <property type="entry name" value="lambda repressor-like DNA-binding domains"/>
    <property type="match status" value="1"/>
</dbReference>
<evidence type="ECO:0000313" key="2">
    <source>
        <dbReference type="EMBL" id="PHH38720.1"/>
    </source>
</evidence>
<dbReference type="EMBL" id="PDKZ01000002">
    <property type="protein sequence ID" value="PHH38720.1"/>
    <property type="molecule type" value="Genomic_DNA"/>
</dbReference>
<organism evidence="2 3">
    <name type="scientific">Pseudomonas putida</name>
    <name type="common">Arthrobacter siderocapsulatus</name>
    <dbReference type="NCBI Taxonomy" id="303"/>
    <lineage>
        <taxon>Bacteria</taxon>
        <taxon>Pseudomonadati</taxon>
        <taxon>Pseudomonadota</taxon>
        <taxon>Gammaproteobacteria</taxon>
        <taxon>Pseudomonadales</taxon>
        <taxon>Pseudomonadaceae</taxon>
        <taxon>Pseudomonas</taxon>
    </lineage>
</organism>
<evidence type="ECO:0000259" key="1">
    <source>
        <dbReference type="PROSITE" id="PS50943"/>
    </source>
</evidence>
<comment type="caution">
    <text evidence="2">The sequence shown here is derived from an EMBL/GenBank/DDBJ whole genome shotgun (WGS) entry which is preliminary data.</text>
</comment>
<dbReference type="AlphaFoldDB" id="A0A2C5W3X3"/>
<proteinExistence type="predicted"/>
<dbReference type="GO" id="GO:0003677">
    <property type="term" value="F:DNA binding"/>
    <property type="evidence" value="ECO:0007669"/>
    <property type="project" value="InterPro"/>
</dbReference>
<dbReference type="Proteomes" id="UP000222460">
    <property type="component" value="Unassembled WGS sequence"/>
</dbReference>
<accession>A0A2C5W3X3</accession>
<feature type="domain" description="HTH cro/C1-type" evidence="1">
    <location>
        <begin position="14"/>
        <end position="67"/>
    </location>
</feature>
<dbReference type="Gene3D" id="1.10.260.40">
    <property type="entry name" value="lambda repressor-like DNA-binding domains"/>
    <property type="match status" value="1"/>
</dbReference>
<gene>
    <name evidence="2" type="ORF">CRX57_00530</name>
</gene>
<reference evidence="3" key="1">
    <citation type="submission" date="2017-10" db="EMBL/GenBank/DDBJ databases">
        <title>FDA dAtabase for Regulatory Grade micrObial Sequences (FDA-ARGOS): Supporting development and validation of Infectious Disease Dx tests.</title>
        <authorList>
            <person name="Goldberg B."/>
            <person name="Campos J."/>
            <person name="Tallon L."/>
            <person name="Sadzewicz L."/>
            <person name="Ott S."/>
            <person name="Zhao X."/>
            <person name="Nagaraj S."/>
            <person name="Vavikolanu K."/>
            <person name="Aluvathingal J."/>
            <person name="Nadendla S."/>
            <person name="Geyer C."/>
            <person name="Sichtig H."/>
        </authorList>
    </citation>
    <scope>NUCLEOTIDE SEQUENCE [LARGE SCALE GENOMIC DNA]</scope>
    <source>
        <strain evidence="3">FDAARGOS_376</strain>
    </source>
</reference>
<dbReference type="RefSeq" id="WP_098963834.1">
    <property type="nucleotide sequence ID" value="NZ_PDKZ01000002.1"/>
</dbReference>
<name>A0A2C5W3X3_PSEPU</name>
<dbReference type="InterPro" id="IPR001387">
    <property type="entry name" value="Cro/C1-type_HTH"/>
</dbReference>
<protein>
    <recommendedName>
        <fullName evidence="1">HTH cro/C1-type domain-containing protein</fullName>
    </recommendedName>
</protein>
<dbReference type="InterPro" id="IPR010982">
    <property type="entry name" value="Lambda_DNA-bd_dom_sf"/>
</dbReference>
<evidence type="ECO:0000313" key="3">
    <source>
        <dbReference type="Proteomes" id="UP000222460"/>
    </source>
</evidence>
<dbReference type="CDD" id="cd00093">
    <property type="entry name" value="HTH_XRE"/>
    <property type="match status" value="1"/>
</dbReference>